<dbReference type="InterPro" id="IPR036291">
    <property type="entry name" value="NAD(P)-bd_dom_sf"/>
</dbReference>
<sequence>MADHMHNDITILQAAHLPEKTERELQAAFDIIRFPKDHDEGMRLLAEHGPKIRGIAVRHAHIDKAMLDAMPALEIISSYSAGLDGIDVEAAQARGVAVQNTSKILAEDVADLAMSLAISVTRGTVRGHDFVRDGSWENGGTFPLGRSLRSLKTGIIGLGHIGSAVAKRLQATGATVAYQGPRKKPVDMAHFRTAKELAAWADLLIVTCPAMPETIGLIDQNVLDALGPDGFLVNISRGTIVNEPALIATLARGGIAGAGLDVFEKEPHVPEVLRKDPRVVLSPHMGSGTRETRQQMGDRLVEALLEHFAKR</sequence>
<dbReference type="Pfam" id="PF02826">
    <property type="entry name" value="2-Hacid_dh_C"/>
    <property type="match status" value="1"/>
</dbReference>
<dbReference type="Gene3D" id="3.40.50.720">
    <property type="entry name" value="NAD(P)-binding Rossmann-like Domain"/>
    <property type="match status" value="2"/>
</dbReference>
<organism evidence="6 7">
    <name type="scientific">Mycoplana rhizolycopersici</name>
    <dbReference type="NCBI Taxonomy" id="2746702"/>
    <lineage>
        <taxon>Bacteria</taxon>
        <taxon>Pseudomonadati</taxon>
        <taxon>Pseudomonadota</taxon>
        <taxon>Alphaproteobacteria</taxon>
        <taxon>Hyphomicrobiales</taxon>
        <taxon>Rhizobiaceae</taxon>
        <taxon>Mycoplana</taxon>
    </lineage>
</organism>
<evidence type="ECO:0000259" key="4">
    <source>
        <dbReference type="Pfam" id="PF00389"/>
    </source>
</evidence>
<name>A0ABX2QM52_9HYPH</name>
<comment type="similarity">
    <text evidence="3">Belongs to the D-isomer specific 2-hydroxyacid dehydrogenase family.</text>
</comment>
<dbReference type="Pfam" id="PF00389">
    <property type="entry name" value="2-Hacid_dh"/>
    <property type="match status" value="1"/>
</dbReference>
<evidence type="ECO:0000259" key="5">
    <source>
        <dbReference type="Pfam" id="PF02826"/>
    </source>
</evidence>
<feature type="domain" description="D-isomer specific 2-hydroxyacid dehydrogenase NAD-binding" evidence="5">
    <location>
        <begin position="115"/>
        <end position="286"/>
    </location>
</feature>
<evidence type="ECO:0000313" key="6">
    <source>
        <dbReference type="EMBL" id="NVP58451.1"/>
    </source>
</evidence>
<gene>
    <name evidence="6" type="ORF">HV823_24775</name>
</gene>
<dbReference type="SUPFAM" id="SSF52283">
    <property type="entry name" value="Formate/glycerate dehydrogenase catalytic domain-like"/>
    <property type="match status" value="1"/>
</dbReference>
<dbReference type="SUPFAM" id="SSF51735">
    <property type="entry name" value="NAD(P)-binding Rossmann-fold domains"/>
    <property type="match status" value="1"/>
</dbReference>
<keyword evidence="1 3" id="KW-0560">Oxidoreductase</keyword>
<dbReference type="PANTHER" id="PTHR10996:SF178">
    <property type="entry name" value="2-HYDROXYACID DEHYDROGENASE YGL185C-RELATED"/>
    <property type="match status" value="1"/>
</dbReference>
<dbReference type="InterPro" id="IPR006139">
    <property type="entry name" value="D-isomer_2_OHA_DH_cat_dom"/>
</dbReference>
<feature type="domain" description="D-isomer specific 2-hydroxyacid dehydrogenase catalytic" evidence="4">
    <location>
        <begin position="44"/>
        <end position="309"/>
    </location>
</feature>
<evidence type="ECO:0000313" key="7">
    <source>
        <dbReference type="Proteomes" id="UP000659172"/>
    </source>
</evidence>
<dbReference type="Proteomes" id="UP000659172">
    <property type="component" value="Unassembled WGS sequence"/>
</dbReference>
<reference evidence="6 7" key="1">
    <citation type="submission" date="2020-06" db="EMBL/GenBank/DDBJ databases">
        <title>Rhizobium sp.nov. isolated from the tomato plant.</title>
        <authorList>
            <person name="Thin K.K."/>
            <person name="Zhang X."/>
            <person name="He S."/>
        </authorList>
    </citation>
    <scope>NUCLEOTIDE SEQUENCE [LARGE SCALE GENOMIC DNA]</scope>
    <source>
        <strain evidence="6 7">DBTS2</strain>
    </source>
</reference>
<dbReference type="PANTHER" id="PTHR10996">
    <property type="entry name" value="2-HYDROXYACID DEHYDROGENASE-RELATED"/>
    <property type="match status" value="1"/>
</dbReference>
<evidence type="ECO:0000256" key="1">
    <source>
        <dbReference type="ARBA" id="ARBA00023002"/>
    </source>
</evidence>
<protein>
    <submittedName>
        <fullName evidence="6">2-hydroxyacid dehydrogenase</fullName>
    </submittedName>
</protein>
<dbReference type="InterPro" id="IPR006140">
    <property type="entry name" value="D-isomer_DH_NAD-bd"/>
</dbReference>
<accession>A0ABX2QM52</accession>
<proteinExistence type="inferred from homology"/>
<comment type="caution">
    <text evidence="6">The sequence shown here is derived from an EMBL/GenBank/DDBJ whole genome shotgun (WGS) entry which is preliminary data.</text>
</comment>
<dbReference type="CDD" id="cd12156">
    <property type="entry name" value="HPPR"/>
    <property type="match status" value="1"/>
</dbReference>
<dbReference type="EMBL" id="JABXYK010000026">
    <property type="protein sequence ID" value="NVP58451.1"/>
    <property type="molecule type" value="Genomic_DNA"/>
</dbReference>
<keyword evidence="7" id="KW-1185">Reference proteome</keyword>
<evidence type="ECO:0000256" key="2">
    <source>
        <dbReference type="ARBA" id="ARBA00023027"/>
    </source>
</evidence>
<evidence type="ECO:0000256" key="3">
    <source>
        <dbReference type="RuleBase" id="RU003719"/>
    </source>
</evidence>
<dbReference type="InterPro" id="IPR050223">
    <property type="entry name" value="D-isomer_2-hydroxyacid_DH"/>
</dbReference>
<keyword evidence="2" id="KW-0520">NAD</keyword>